<dbReference type="Proteomes" id="UP001465976">
    <property type="component" value="Unassembled WGS sequence"/>
</dbReference>
<evidence type="ECO:0000256" key="1">
    <source>
        <dbReference type="SAM" id="Phobius"/>
    </source>
</evidence>
<sequence>MTVSGVVLVVSVKKMQGGQDPREGSMATNSLVFYCFTLGLNILSTGSGLYTPRFWAAEFMN</sequence>
<evidence type="ECO:0000313" key="2">
    <source>
        <dbReference type="EMBL" id="KAL0578828.1"/>
    </source>
</evidence>
<protein>
    <submittedName>
        <fullName evidence="2">Uncharacterized protein</fullName>
    </submittedName>
</protein>
<keyword evidence="1" id="KW-1133">Transmembrane helix</keyword>
<keyword evidence="3" id="KW-1185">Reference proteome</keyword>
<proteinExistence type="predicted"/>
<gene>
    <name evidence="2" type="ORF">V5O48_003152</name>
</gene>
<keyword evidence="1" id="KW-0812">Transmembrane</keyword>
<name>A0ABR3FTK7_9AGAR</name>
<organism evidence="2 3">
    <name type="scientific">Marasmius crinis-equi</name>
    <dbReference type="NCBI Taxonomy" id="585013"/>
    <lineage>
        <taxon>Eukaryota</taxon>
        <taxon>Fungi</taxon>
        <taxon>Dikarya</taxon>
        <taxon>Basidiomycota</taxon>
        <taxon>Agaricomycotina</taxon>
        <taxon>Agaricomycetes</taxon>
        <taxon>Agaricomycetidae</taxon>
        <taxon>Agaricales</taxon>
        <taxon>Marasmiineae</taxon>
        <taxon>Marasmiaceae</taxon>
        <taxon>Marasmius</taxon>
    </lineage>
</organism>
<keyword evidence="1" id="KW-0472">Membrane</keyword>
<dbReference type="EMBL" id="JBAHYK010000082">
    <property type="protein sequence ID" value="KAL0578828.1"/>
    <property type="molecule type" value="Genomic_DNA"/>
</dbReference>
<feature type="transmembrane region" description="Helical" evidence="1">
    <location>
        <begin position="31"/>
        <end position="51"/>
    </location>
</feature>
<evidence type="ECO:0000313" key="3">
    <source>
        <dbReference type="Proteomes" id="UP001465976"/>
    </source>
</evidence>
<comment type="caution">
    <text evidence="2">The sequence shown here is derived from an EMBL/GenBank/DDBJ whole genome shotgun (WGS) entry which is preliminary data.</text>
</comment>
<accession>A0ABR3FTK7</accession>
<reference evidence="2 3" key="1">
    <citation type="submission" date="2024-02" db="EMBL/GenBank/DDBJ databases">
        <title>A draft genome for the cacao thread blight pathogen Marasmius crinis-equi.</title>
        <authorList>
            <person name="Cohen S.P."/>
            <person name="Baruah I.K."/>
            <person name="Amoako-Attah I."/>
            <person name="Bukari Y."/>
            <person name="Meinhardt L.W."/>
            <person name="Bailey B.A."/>
        </authorList>
    </citation>
    <scope>NUCLEOTIDE SEQUENCE [LARGE SCALE GENOMIC DNA]</scope>
    <source>
        <strain evidence="2 3">GH-76</strain>
    </source>
</reference>